<evidence type="ECO:0000256" key="5">
    <source>
        <dbReference type="SAM" id="MobiDB-lite"/>
    </source>
</evidence>
<dbReference type="EMBL" id="SDMP01000013">
    <property type="protein sequence ID" value="RYR19362.1"/>
    <property type="molecule type" value="Genomic_DNA"/>
</dbReference>
<feature type="compositionally biased region" description="Polar residues" evidence="5">
    <location>
        <begin position="966"/>
        <end position="981"/>
    </location>
</feature>
<sequence length="1649" mass="185017">MQLGQEGRGKGETGSLNGFSGEELGGTVEGSQLASLVMWMNAVLPNLNLPSETSEEELREWLRDGSLLCSLLDQLVPGSLEGRGYLNEPVGRIKKFLMSLDELGLSGFELSDLEQGSMVPVLQSLETLKTQFAFNAARENIQSFSRKRWGQSDQTSLEENDSCLKDTLKFRHAIDGSFVYGGIAAKDQNGLKSNELFQLKQGLPLDLSDAKLMELLKSNNLDCVSTRSLFNIGNAILSDIFERKNGDVPQAQRAGCLLKKILQVIELRVSHQAQSIKNQNNIFKAHEEKYQSRINALETLAAGTTEENEVVASWVQQLKVSLQLEQSKFEEKKKLEEQDFSRLKKEKVRNEIEVSTLKQELEMIKRTHEEHVLQLESQATESKVEYLKRISELESLLADARKQVKELEAFSESRSVNWKNKERTYLSFVDCQSRAFQELRAAMKSVKNEVLKTKRSYLEDFKYFGTKLKGLADAAENYHVVLAENRKLYNEVQDLKGNIRVYCRIRPFLPGQNQNHSTIEFAGEDGELIVSNPLKQGKDSRKLFKFNKVFGQAASQEEVFRDTQPLIRSVLDGYNVCIFAYGQTGAGKTYTMQIKYCFLDLHTLGIWNTTQPNGLAVPDASMHSVNSMTDVLELMNIGMTNRATSATALNERSSRSHSVLSIHVRGTDLKTNTLLRGCLHLVDLAGSERVDRSEATGDRLKEAQHINKSLSALGDVIFALAQKSSHVPYRNSKLTQLLQSSLGGQAKTLMFVQLNPDVASYSETISTLKFAERVSGVELGAARSNKEGKDVRELMEQLSSLKDAITRKDEEIERLQSVKVNNNGAKLGTISPRHVPSSPRRHSMGTPRHSLRHSGTRSIGARDKATSDADNCSEYSDRQSEAGSPRSLDDFRHKSSSLQMKLAREDNHQNFNEDIDLLGFGDADSEERLSDISDGGLSMGTETDSISSIVEYTLFPEVEKAAETTPAKNTTVDDLPPQSTGKPIMPSKIPKAPQVASKLPTKPSRLSLNRTHSVSNSSVRKQTAGSSSSAKPLKRWQYHIPPTLPFQRHSAPLPCSLRWLPPSTGVNAAGTPDNATRKFDLRAFHKKLSEIRCSPYHIADFFKDLEINQAQEKLQEIEAMGFGFLKLVPRWPVKQGIMVSLVKAYNTETSTLTVDHGNIRIGPELFQRVFGIPPGVDDFPPFDCGNVSHASIKRRFHRLKTIQHRCFVNHCAMETVDDRMEFRRHFILLVLKMFLCLTVQHVISSWHIDIILDVSDMGRYRWPLHIFNLLEQAIRKYQRRNNKSCESCIFALLECSDTDGNNGCVGEGCASEVTMNQCAEREDAHRTKGTIGSTKTLLKIDAPAVVLDGDDDDDEPIAKKLQRKIDWTRTPEPRMTKGDIGTTSEMDTIERQKGSDKRGRVSNGSMRTNAPSVASDEDDDDDEPIGKILCNRTHHRTEGDTATTSQPETTKQSTEPDDHETKTPSRALQIVASYEGRPHLMLAREDLCTLRPHAWLNNNVVHCMCCAFNDSGLNRFTHDFCVCLGILEMVLVPKNLMHFEDGPNPVYMDLGEHFGTDTRYFDKVADLKRKWDTIKLYRLEIMVDIILCHKNSAIGDALNALNNHSQPAVRRNQPKNKRKEVRTLFTTPGTKSILRQDAGLPKKKPIKMS</sequence>
<feature type="compositionally biased region" description="Polar residues" evidence="5">
    <location>
        <begin position="1004"/>
        <end position="1030"/>
    </location>
</feature>
<evidence type="ECO:0000313" key="9">
    <source>
        <dbReference type="Proteomes" id="UP000289738"/>
    </source>
</evidence>
<dbReference type="Gene3D" id="1.10.418.10">
    <property type="entry name" value="Calponin-like domain"/>
    <property type="match status" value="1"/>
</dbReference>
<feature type="region of interest" description="Disordered" evidence="5">
    <location>
        <begin position="964"/>
        <end position="1032"/>
    </location>
</feature>
<feature type="region of interest" description="Disordered" evidence="5">
    <location>
        <begin position="823"/>
        <end position="895"/>
    </location>
</feature>
<feature type="region of interest" description="Disordered" evidence="5">
    <location>
        <begin position="1365"/>
        <end position="1465"/>
    </location>
</feature>
<dbReference type="InterPro" id="IPR001752">
    <property type="entry name" value="Kinesin_motor_dom"/>
</dbReference>
<dbReference type="GO" id="GO:0005524">
    <property type="term" value="F:ATP binding"/>
    <property type="evidence" value="ECO:0007669"/>
    <property type="project" value="UniProtKB-UniRule"/>
</dbReference>
<dbReference type="Proteomes" id="UP000289738">
    <property type="component" value="Chromosome B03"/>
</dbReference>
<protein>
    <recommendedName>
        <fullName evidence="10">Kinesin motor domain-containing protein</fullName>
    </recommendedName>
</protein>
<dbReference type="InterPro" id="IPR001715">
    <property type="entry name" value="CH_dom"/>
</dbReference>
<proteinExistence type="inferred from homology"/>
<evidence type="ECO:0000256" key="4">
    <source>
        <dbReference type="SAM" id="Coils"/>
    </source>
</evidence>
<feature type="compositionally biased region" description="Polar residues" evidence="5">
    <location>
        <begin position="1402"/>
        <end position="1412"/>
    </location>
</feature>
<comment type="caution">
    <text evidence="8">The sequence shown here is derived from an EMBL/GenBank/DDBJ whole genome shotgun (WGS) entry which is preliminary data.</text>
</comment>
<dbReference type="Pfam" id="PF00225">
    <property type="entry name" value="Kinesin"/>
    <property type="match status" value="1"/>
</dbReference>
<feature type="coiled-coil region" evidence="4">
    <location>
        <begin position="326"/>
        <end position="410"/>
    </location>
</feature>
<feature type="region of interest" description="Disordered" evidence="5">
    <location>
        <begin position="1"/>
        <end position="22"/>
    </location>
</feature>
<feature type="compositionally biased region" description="Basic and acidic residues" evidence="5">
    <location>
        <begin position="1365"/>
        <end position="1377"/>
    </location>
</feature>
<dbReference type="STRING" id="3818.A0A444ZZ56"/>
<feature type="compositionally biased region" description="Basic and acidic residues" evidence="5">
    <location>
        <begin position="1454"/>
        <end position="1463"/>
    </location>
</feature>
<dbReference type="GO" id="GO:0015630">
    <property type="term" value="C:microtubule cytoskeleton"/>
    <property type="evidence" value="ECO:0007669"/>
    <property type="project" value="TreeGrafter"/>
</dbReference>
<name>A0A444ZZ56_ARAHY</name>
<evidence type="ECO:0000256" key="2">
    <source>
        <dbReference type="ARBA" id="ARBA00023175"/>
    </source>
</evidence>
<feature type="compositionally biased region" description="Basic residues" evidence="5">
    <location>
        <begin position="839"/>
        <end position="855"/>
    </location>
</feature>
<gene>
    <name evidence="8" type="ORF">Ahy_B03g064124</name>
</gene>
<keyword evidence="3" id="KW-0067">ATP-binding</keyword>
<evidence type="ECO:0008006" key="10">
    <source>
        <dbReference type="Google" id="ProtNLM"/>
    </source>
</evidence>
<dbReference type="Pfam" id="PF16796">
    <property type="entry name" value="Microtub_bd"/>
    <property type="match status" value="1"/>
</dbReference>
<accession>A0A444ZZ56</accession>
<evidence type="ECO:0000256" key="3">
    <source>
        <dbReference type="PROSITE-ProRule" id="PRU00283"/>
    </source>
</evidence>
<feature type="compositionally biased region" description="Basic and acidic residues" evidence="5">
    <location>
        <begin position="1388"/>
        <end position="1399"/>
    </location>
</feature>
<dbReference type="Gene3D" id="3.40.850.10">
    <property type="entry name" value="Kinesin motor domain"/>
    <property type="match status" value="2"/>
</dbReference>
<dbReference type="InterPro" id="IPR036872">
    <property type="entry name" value="CH_dom_sf"/>
</dbReference>
<feature type="binding site" evidence="3">
    <location>
        <begin position="582"/>
        <end position="589"/>
    </location>
    <ligand>
        <name>ATP</name>
        <dbReference type="ChEBI" id="CHEBI:30616"/>
    </ligand>
</feature>
<dbReference type="SMART" id="SM00129">
    <property type="entry name" value="KISc"/>
    <property type="match status" value="1"/>
</dbReference>
<feature type="domain" description="Kinesin motor" evidence="7">
    <location>
        <begin position="498"/>
        <end position="777"/>
    </location>
</feature>
<dbReference type="PANTHER" id="PTHR47972">
    <property type="entry name" value="KINESIN-LIKE PROTEIN KLP-3"/>
    <property type="match status" value="1"/>
</dbReference>
<dbReference type="PANTHER" id="PTHR47972:SF14">
    <property type="entry name" value="KINESIN-LIKE PROTEIN KIN-14J"/>
    <property type="match status" value="1"/>
</dbReference>
<dbReference type="InterPro" id="IPR036961">
    <property type="entry name" value="Kinesin_motor_dom_sf"/>
</dbReference>
<dbReference type="PROSITE" id="PS50021">
    <property type="entry name" value="CH"/>
    <property type="match status" value="1"/>
</dbReference>
<feature type="compositionally biased region" description="Polar residues" evidence="5">
    <location>
        <begin position="1440"/>
        <end position="1453"/>
    </location>
</feature>
<keyword evidence="9" id="KW-1185">Reference proteome</keyword>
<evidence type="ECO:0000313" key="8">
    <source>
        <dbReference type="EMBL" id="RYR19362.1"/>
    </source>
</evidence>
<dbReference type="GO" id="GO:0003777">
    <property type="term" value="F:microtubule motor activity"/>
    <property type="evidence" value="ECO:0007669"/>
    <property type="project" value="InterPro"/>
</dbReference>
<dbReference type="SUPFAM" id="SSF47576">
    <property type="entry name" value="Calponin-homology domain, CH-domain"/>
    <property type="match status" value="1"/>
</dbReference>
<comment type="similarity">
    <text evidence="1">Belongs to the TRAFAC class myosin-kinesin ATPase superfamily. Kinesin family. KIN-14 subfamily.</text>
</comment>
<dbReference type="PRINTS" id="PR00380">
    <property type="entry name" value="KINESINHEAVY"/>
</dbReference>
<dbReference type="SUPFAM" id="SSF52540">
    <property type="entry name" value="P-loop containing nucleoside triphosphate hydrolases"/>
    <property type="match status" value="1"/>
</dbReference>
<evidence type="ECO:0000259" key="7">
    <source>
        <dbReference type="PROSITE" id="PS50067"/>
    </source>
</evidence>
<dbReference type="GO" id="GO:0008017">
    <property type="term" value="F:microtubule binding"/>
    <property type="evidence" value="ECO:0007669"/>
    <property type="project" value="InterPro"/>
</dbReference>
<keyword evidence="4" id="KW-0175">Coiled coil</keyword>
<dbReference type="InterPro" id="IPR027640">
    <property type="entry name" value="Kinesin-like_fam"/>
</dbReference>
<dbReference type="Pfam" id="PF00307">
    <property type="entry name" value="CH"/>
    <property type="match status" value="1"/>
</dbReference>
<evidence type="ECO:0000256" key="1">
    <source>
        <dbReference type="ARBA" id="ARBA00010899"/>
    </source>
</evidence>
<dbReference type="PROSITE" id="PS50067">
    <property type="entry name" value="KINESIN_MOTOR_2"/>
    <property type="match status" value="1"/>
</dbReference>
<dbReference type="SMART" id="SM00033">
    <property type="entry name" value="CH"/>
    <property type="match status" value="1"/>
</dbReference>
<reference evidence="8 9" key="1">
    <citation type="submission" date="2019-01" db="EMBL/GenBank/DDBJ databases">
        <title>Sequencing of cultivated peanut Arachis hypogaea provides insights into genome evolution and oil improvement.</title>
        <authorList>
            <person name="Chen X."/>
        </authorList>
    </citation>
    <scope>NUCLEOTIDE SEQUENCE [LARGE SCALE GENOMIC DNA]</scope>
    <source>
        <strain evidence="9">cv. Fuhuasheng</strain>
        <tissue evidence="8">Leaves</tissue>
    </source>
</reference>
<dbReference type="FunFam" id="3.40.850.10:FF:000178">
    <property type="entry name" value="Kinesin-related protein3"/>
    <property type="match status" value="1"/>
</dbReference>
<dbReference type="GO" id="GO:0007018">
    <property type="term" value="P:microtubule-based movement"/>
    <property type="evidence" value="ECO:0007669"/>
    <property type="project" value="InterPro"/>
</dbReference>
<organism evidence="8 9">
    <name type="scientific">Arachis hypogaea</name>
    <name type="common">Peanut</name>
    <dbReference type="NCBI Taxonomy" id="3818"/>
    <lineage>
        <taxon>Eukaryota</taxon>
        <taxon>Viridiplantae</taxon>
        <taxon>Streptophyta</taxon>
        <taxon>Embryophyta</taxon>
        <taxon>Tracheophyta</taxon>
        <taxon>Spermatophyta</taxon>
        <taxon>Magnoliopsida</taxon>
        <taxon>eudicotyledons</taxon>
        <taxon>Gunneridae</taxon>
        <taxon>Pentapetalae</taxon>
        <taxon>rosids</taxon>
        <taxon>fabids</taxon>
        <taxon>Fabales</taxon>
        <taxon>Fabaceae</taxon>
        <taxon>Papilionoideae</taxon>
        <taxon>50 kb inversion clade</taxon>
        <taxon>dalbergioids sensu lato</taxon>
        <taxon>Dalbergieae</taxon>
        <taxon>Pterocarpus clade</taxon>
        <taxon>Arachis</taxon>
    </lineage>
</organism>
<keyword evidence="3" id="KW-0547">Nucleotide-binding</keyword>
<keyword evidence="2 3" id="KW-0505">Motor protein</keyword>
<dbReference type="InterPro" id="IPR031852">
    <property type="entry name" value="Vik1/Cik1_MT-bd"/>
</dbReference>
<feature type="coiled-coil region" evidence="4">
    <location>
        <begin position="791"/>
        <end position="818"/>
    </location>
</feature>
<evidence type="ECO:0000259" key="6">
    <source>
        <dbReference type="PROSITE" id="PS50021"/>
    </source>
</evidence>
<feature type="domain" description="Calponin-homology (CH)" evidence="6">
    <location>
        <begin position="30"/>
        <end position="133"/>
    </location>
</feature>
<dbReference type="InterPro" id="IPR027417">
    <property type="entry name" value="P-loop_NTPase"/>
</dbReference>